<feature type="transmembrane region" description="Helical" evidence="1">
    <location>
        <begin position="32"/>
        <end position="52"/>
    </location>
</feature>
<name>A0A2U8UKT3_9CAUD</name>
<gene>
    <name evidence="2" type="primary">19</name>
    <name evidence="2" type="ORF">PBI_SOUR_19</name>
</gene>
<evidence type="ECO:0000313" key="3">
    <source>
        <dbReference type="Proteomes" id="UP000246591"/>
    </source>
</evidence>
<accession>A0A2U8UKT3</accession>
<feature type="transmembrane region" description="Helical" evidence="1">
    <location>
        <begin position="64"/>
        <end position="87"/>
    </location>
</feature>
<feature type="transmembrane region" description="Helical" evidence="1">
    <location>
        <begin position="128"/>
        <end position="147"/>
    </location>
</feature>
<reference evidence="3" key="1">
    <citation type="submission" date="2018-03" db="EMBL/GenBank/DDBJ databases">
        <authorList>
            <person name="Keele B.F."/>
        </authorList>
    </citation>
    <scope>NUCLEOTIDE SEQUENCE [LARGE SCALE GENOMIC DNA]</scope>
</reference>
<evidence type="ECO:0000256" key="1">
    <source>
        <dbReference type="SAM" id="Phobius"/>
    </source>
</evidence>
<dbReference type="GeneID" id="40102484"/>
<sequence length="163" mass="17812">MKIIPSPVRTAYQAVMAAIRHRRVVESGSPPLYWQLLQGAVISGVLQIILGVPPSVSNTSDGSTVIDIMFVTFQLVGGLIALTALYIEDGSPLHAERLYWSLAFEAFGLVLMITAVTLYSAAVVINNGGPPTTMATWYVIMFGIWAVRTRMPQIYRALQDLKS</sequence>
<feature type="transmembrane region" description="Helical" evidence="1">
    <location>
        <begin position="99"/>
        <end position="122"/>
    </location>
</feature>
<protein>
    <submittedName>
        <fullName evidence="2">Membrane protein</fullName>
    </submittedName>
</protein>
<dbReference type="RefSeq" id="YP_009625590.1">
    <property type="nucleotide sequence ID" value="NC_042132.1"/>
</dbReference>
<keyword evidence="1" id="KW-0812">Transmembrane</keyword>
<keyword evidence="3" id="KW-1185">Reference proteome</keyword>
<proteinExistence type="predicted"/>
<dbReference type="Proteomes" id="UP000246591">
    <property type="component" value="Segment"/>
</dbReference>
<dbReference type="EMBL" id="MH153810">
    <property type="protein sequence ID" value="AWN04220.1"/>
    <property type="molecule type" value="Genomic_DNA"/>
</dbReference>
<organism evidence="2 3">
    <name type="scientific">Gordonia phage Sour</name>
    <dbReference type="NCBI Taxonomy" id="2182349"/>
    <lineage>
        <taxon>Viruses</taxon>
        <taxon>Duplodnaviria</taxon>
        <taxon>Heunggongvirae</taxon>
        <taxon>Uroviricota</taxon>
        <taxon>Caudoviricetes</taxon>
        <taxon>Sourvirus</taxon>
        <taxon>Sourvirus sour</taxon>
    </lineage>
</organism>
<evidence type="ECO:0000313" key="2">
    <source>
        <dbReference type="EMBL" id="AWN04220.1"/>
    </source>
</evidence>
<dbReference type="KEGG" id="vg:40102484"/>
<keyword evidence="1" id="KW-1133">Transmembrane helix</keyword>
<keyword evidence="1" id="KW-0472">Membrane</keyword>